<keyword evidence="3" id="KW-0238">DNA-binding</keyword>
<evidence type="ECO:0000256" key="5">
    <source>
        <dbReference type="PROSITE-ProRule" id="PRU00169"/>
    </source>
</evidence>
<dbReference type="PROSITE" id="PS50110">
    <property type="entry name" value="RESPONSE_REGULATORY"/>
    <property type="match status" value="1"/>
</dbReference>
<dbReference type="InterPro" id="IPR000792">
    <property type="entry name" value="Tscrpt_reg_LuxR_C"/>
</dbReference>
<evidence type="ECO:0000256" key="4">
    <source>
        <dbReference type="ARBA" id="ARBA00023163"/>
    </source>
</evidence>
<feature type="domain" description="Response regulatory" evidence="7">
    <location>
        <begin position="2"/>
        <end position="118"/>
    </location>
</feature>
<keyword evidence="4" id="KW-0804">Transcription</keyword>
<accession>A0A927C8D5</accession>
<evidence type="ECO:0000313" key="8">
    <source>
        <dbReference type="EMBL" id="MBD2863278.1"/>
    </source>
</evidence>
<feature type="domain" description="HTH luxR-type" evidence="6">
    <location>
        <begin position="146"/>
        <end position="211"/>
    </location>
</feature>
<dbReference type="EMBL" id="JACXJA010000018">
    <property type="protein sequence ID" value="MBD2863278.1"/>
    <property type="molecule type" value="Genomic_DNA"/>
</dbReference>
<reference evidence="8" key="1">
    <citation type="submission" date="2020-09" db="EMBL/GenBank/DDBJ databases">
        <title>A novel bacterium of genus Paenibacillus, isolated from South China Sea.</title>
        <authorList>
            <person name="Huang H."/>
            <person name="Mo K."/>
            <person name="Hu Y."/>
        </authorList>
    </citation>
    <scope>NUCLEOTIDE SEQUENCE</scope>
    <source>
        <strain evidence="8">IB182363</strain>
    </source>
</reference>
<dbReference type="PRINTS" id="PR00038">
    <property type="entry name" value="HTHLUXR"/>
</dbReference>
<keyword evidence="1 5" id="KW-0597">Phosphoprotein</keyword>
<dbReference type="PANTHER" id="PTHR43214">
    <property type="entry name" value="TWO-COMPONENT RESPONSE REGULATOR"/>
    <property type="match status" value="1"/>
</dbReference>
<evidence type="ECO:0000256" key="1">
    <source>
        <dbReference type="ARBA" id="ARBA00022553"/>
    </source>
</evidence>
<dbReference type="Proteomes" id="UP000639396">
    <property type="component" value="Unassembled WGS sequence"/>
</dbReference>
<dbReference type="InterPro" id="IPR039420">
    <property type="entry name" value="WalR-like"/>
</dbReference>
<evidence type="ECO:0000313" key="9">
    <source>
        <dbReference type="Proteomes" id="UP000639396"/>
    </source>
</evidence>
<dbReference type="SMART" id="SM00421">
    <property type="entry name" value="HTH_LUXR"/>
    <property type="match status" value="1"/>
</dbReference>
<evidence type="ECO:0000259" key="7">
    <source>
        <dbReference type="PROSITE" id="PS50110"/>
    </source>
</evidence>
<feature type="modified residue" description="4-aspartylphosphate" evidence="5">
    <location>
        <position position="53"/>
    </location>
</feature>
<dbReference type="SUPFAM" id="SSF46894">
    <property type="entry name" value="C-terminal effector domain of the bipartite response regulators"/>
    <property type="match status" value="1"/>
</dbReference>
<evidence type="ECO:0000256" key="3">
    <source>
        <dbReference type="ARBA" id="ARBA00023125"/>
    </source>
</evidence>
<evidence type="ECO:0000256" key="2">
    <source>
        <dbReference type="ARBA" id="ARBA00023015"/>
    </source>
</evidence>
<dbReference type="GO" id="GO:0003677">
    <property type="term" value="F:DNA binding"/>
    <property type="evidence" value="ECO:0007669"/>
    <property type="project" value="UniProtKB-KW"/>
</dbReference>
<organism evidence="8 9">
    <name type="scientific">Paenibacillus oceani</name>
    <dbReference type="NCBI Taxonomy" id="2772510"/>
    <lineage>
        <taxon>Bacteria</taxon>
        <taxon>Bacillati</taxon>
        <taxon>Bacillota</taxon>
        <taxon>Bacilli</taxon>
        <taxon>Bacillales</taxon>
        <taxon>Paenibacillaceae</taxon>
        <taxon>Paenibacillus</taxon>
    </lineage>
</organism>
<name>A0A927C8D5_9BACL</name>
<dbReference type="CDD" id="cd17535">
    <property type="entry name" value="REC_NarL-like"/>
    <property type="match status" value="1"/>
</dbReference>
<proteinExistence type="predicted"/>
<dbReference type="InterPro" id="IPR058245">
    <property type="entry name" value="NreC/VraR/RcsB-like_REC"/>
</dbReference>
<dbReference type="SMART" id="SM00448">
    <property type="entry name" value="REC"/>
    <property type="match status" value="1"/>
</dbReference>
<dbReference type="Pfam" id="PF00072">
    <property type="entry name" value="Response_reg"/>
    <property type="match status" value="1"/>
</dbReference>
<dbReference type="GO" id="GO:0006355">
    <property type="term" value="P:regulation of DNA-templated transcription"/>
    <property type="evidence" value="ECO:0007669"/>
    <property type="project" value="InterPro"/>
</dbReference>
<keyword evidence="9" id="KW-1185">Reference proteome</keyword>
<dbReference type="InterPro" id="IPR011006">
    <property type="entry name" value="CheY-like_superfamily"/>
</dbReference>
<dbReference type="RefSeq" id="WP_190928911.1">
    <property type="nucleotide sequence ID" value="NZ_JACXJA010000018.1"/>
</dbReference>
<keyword evidence="2" id="KW-0805">Transcription regulation</keyword>
<dbReference type="Gene3D" id="3.40.50.2300">
    <property type="match status" value="1"/>
</dbReference>
<dbReference type="InterPro" id="IPR016032">
    <property type="entry name" value="Sig_transdc_resp-reg_C-effctor"/>
</dbReference>
<gene>
    <name evidence="8" type="ORF">IDH45_14895</name>
</gene>
<dbReference type="GO" id="GO:0000160">
    <property type="term" value="P:phosphorelay signal transduction system"/>
    <property type="evidence" value="ECO:0007669"/>
    <property type="project" value="InterPro"/>
</dbReference>
<sequence>MNIIIADDHPLFRSGVRNLLRTTEDLVVAGEASTGDEALELTAKLDPDLILMDIRMPGINGIEATRLIKEKHPRTEVLILTMFRDDQSVFTAMRAGAKGYVLKDADEIELLQSIRIVGSGGAVFGSDIAGRMIHYFSASQSKEPSVHPALSELTRREMDILEHIAEGYTNAQISGKLAISAKTVANNVSTLLNKLQVMDRHEARRLLLQVREGAELPDM</sequence>
<dbReference type="InterPro" id="IPR001789">
    <property type="entry name" value="Sig_transdc_resp-reg_receiver"/>
</dbReference>
<dbReference type="AlphaFoldDB" id="A0A927C8D5"/>
<protein>
    <submittedName>
        <fullName evidence="8">Response regulator transcription factor</fullName>
    </submittedName>
</protein>
<dbReference type="PROSITE" id="PS50043">
    <property type="entry name" value="HTH_LUXR_2"/>
    <property type="match status" value="1"/>
</dbReference>
<evidence type="ECO:0000259" key="6">
    <source>
        <dbReference type="PROSITE" id="PS50043"/>
    </source>
</evidence>
<dbReference type="SUPFAM" id="SSF52172">
    <property type="entry name" value="CheY-like"/>
    <property type="match status" value="1"/>
</dbReference>
<comment type="caution">
    <text evidence="8">The sequence shown here is derived from an EMBL/GenBank/DDBJ whole genome shotgun (WGS) entry which is preliminary data.</text>
</comment>
<dbReference type="Pfam" id="PF00196">
    <property type="entry name" value="GerE"/>
    <property type="match status" value="1"/>
</dbReference>
<dbReference type="CDD" id="cd06170">
    <property type="entry name" value="LuxR_C_like"/>
    <property type="match status" value="1"/>
</dbReference>